<dbReference type="UniPathway" id="UPA00223"/>
<keyword evidence="3" id="KW-0816">Tricarboxylic acid cycle</keyword>
<dbReference type="Pfam" id="PF00285">
    <property type="entry name" value="Citrate_synt"/>
    <property type="match status" value="1"/>
</dbReference>
<protein>
    <recommendedName>
        <fullName evidence="6">Citrate synthase</fullName>
    </recommendedName>
</protein>
<feature type="active site" evidence="7">
    <location>
        <position position="262"/>
    </location>
</feature>
<dbReference type="InterPro" id="IPR024176">
    <property type="entry name" value="Citrate_synthase_bac-typ"/>
</dbReference>
<name>A0A5C8NZF3_9BACI</name>
<accession>A0A5C8NZF3</accession>
<keyword evidence="4 6" id="KW-0808">Transferase</keyword>
<evidence type="ECO:0000313" key="9">
    <source>
        <dbReference type="EMBL" id="TXL66708.1"/>
    </source>
</evidence>
<dbReference type="NCBIfam" id="NF009004">
    <property type="entry name" value="PRK12349.1"/>
    <property type="match status" value="1"/>
</dbReference>
<dbReference type="PANTHER" id="PTHR11739">
    <property type="entry name" value="CITRATE SYNTHASE"/>
    <property type="match status" value="1"/>
</dbReference>
<evidence type="ECO:0000256" key="8">
    <source>
        <dbReference type="RuleBase" id="RU003406"/>
    </source>
</evidence>
<dbReference type="PROSITE" id="PS00480">
    <property type="entry name" value="CITRATE_SYNTHASE"/>
    <property type="match status" value="1"/>
</dbReference>
<dbReference type="GO" id="GO:0005975">
    <property type="term" value="P:carbohydrate metabolic process"/>
    <property type="evidence" value="ECO:0007669"/>
    <property type="project" value="TreeGrafter"/>
</dbReference>
<sequence>MQTTNKFVPGLDGVVASETAISLLDTKEEKIIIRGYELIELSRENDFLDMVHLLLENSLPTAEEKEKLDKKLKDNYGLPKEIYDILKLLPKDTHPMDGLRTGLSSLGGFDKDLLDFSTEVNKDRAYDLLAKLPALIVNSYHILNGDEPIEPRQDLSYGANFLYMVTGRVPSKLEEEIFDRALLLYSEHEMPNSTFTARVIASTMSDLYGALTGAVASLKGYLHGGANEAVMHDLLKADSASEFEELIMNKLRNKEKVMGFGHRVYMKKMDPRALVMKDALKQLCEAKGDYKLLEMCEAGEKVMEREIGIYPNLDYYVAPCYWLLDIPIPLYTPIFYGSRASGLTAHVIEQHDNNRLFRPRVKYTGEQYSPIK</sequence>
<dbReference type="FunFam" id="1.10.230.10:FF:000003">
    <property type="entry name" value="Citrate synthase"/>
    <property type="match status" value="1"/>
</dbReference>
<evidence type="ECO:0000313" key="10">
    <source>
        <dbReference type="Proteomes" id="UP000321574"/>
    </source>
</evidence>
<dbReference type="InterPro" id="IPR016142">
    <property type="entry name" value="Citrate_synth-like_lrg_a-sub"/>
</dbReference>
<dbReference type="SUPFAM" id="SSF48256">
    <property type="entry name" value="Citrate synthase"/>
    <property type="match status" value="1"/>
</dbReference>
<dbReference type="CDD" id="cd06118">
    <property type="entry name" value="citrate_synt_like_1"/>
    <property type="match status" value="1"/>
</dbReference>
<dbReference type="Proteomes" id="UP000321574">
    <property type="component" value="Unassembled WGS sequence"/>
</dbReference>
<dbReference type="GO" id="GO:0005829">
    <property type="term" value="C:cytosol"/>
    <property type="evidence" value="ECO:0007669"/>
    <property type="project" value="TreeGrafter"/>
</dbReference>
<dbReference type="InterPro" id="IPR016143">
    <property type="entry name" value="Citrate_synth-like_sm_a-sub"/>
</dbReference>
<dbReference type="InterPro" id="IPR019810">
    <property type="entry name" value="Citrate_synthase_AS"/>
</dbReference>
<dbReference type="RefSeq" id="WP_147666107.1">
    <property type="nucleotide sequence ID" value="NZ_VDUW01000002.1"/>
</dbReference>
<dbReference type="PANTHER" id="PTHR11739:SF11">
    <property type="entry name" value="CITRATE_2-METHYLCITRATE SYNTHASE"/>
    <property type="match status" value="1"/>
</dbReference>
<dbReference type="EMBL" id="VDUW01000002">
    <property type="protein sequence ID" value="TXL66708.1"/>
    <property type="molecule type" value="Genomic_DNA"/>
</dbReference>
<gene>
    <name evidence="9" type="primary">mmgD</name>
    <name evidence="9" type="ORF">FHP05_04815</name>
</gene>
<dbReference type="GO" id="GO:0036440">
    <property type="term" value="F:citrate synthase activity"/>
    <property type="evidence" value="ECO:0007669"/>
    <property type="project" value="UniProtKB-EC"/>
</dbReference>
<evidence type="ECO:0000256" key="1">
    <source>
        <dbReference type="ARBA" id="ARBA00004751"/>
    </source>
</evidence>
<feature type="active site" evidence="7">
    <location>
        <position position="314"/>
    </location>
</feature>
<dbReference type="AlphaFoldDB" id="A0A5C8NZF3"/>
<comment type="similarity">
    <text evidence="2 6 8">Belongs to the citrate synthase family.</text>
</comment>
<evidence type="ECO:0000256" key="3">
    <source>
        <dbReference type="ARBA" id="ARBA00022532"/>
    </source>
</evidence>
<dbReference type="GO" id="GO:0006099">
    <property type="term" value="P:tricarboxylic acid cycle"/>
    <property type="evidence" value="ECO:0007669"/>
    <property type="project" value="UniProtKB-UniPathway"/>
</dbReference>
<comment type="pathway">
    <text evidence="1">Carbohydrate metabolism; tricarboxylic acid cycle; isocitrate from oxaloacetate: step 1/2.</text>
</comment>
<organism evidence="9 10">
    <name type="scientific">Cerasibacillus terrae</name>
    <dbReference type="NCBI Taxonomy" id="2498845"/>
    <lineage>
        <taxon>Bacteria</taxon>
        <taxon>Bacillati</taxon>
        <taxon>Bacillota</taxon>
        <taxon>Bacilli</taxon>
        <taxon>Bacillales</taxon>
        <taxon>Bacillaceae</taxon>
        <taxon>Cerasibacillus</taxon>
    </lineage>
</organism>
<evidence type="ECO:0000256" key="5">
    <source>
        <dbReference type="ARBA" id="ARBA00049288"/>
    </source>
</evidence>
<dbReference type="OrthoDB" id="9800864at2"/>
<dbReference type="PRINTS" id="PR00143">
    <property type="entry name" value="CITRTSNTHASE"/>
</dbReference>
<dbReference type="Gene3D" id="1.10.230.10">
    <property type="entry name" value="Cytochrome P450-Terp, domain 2"/>
    <property type="match status" value="1"/>
</dbReference>
<evidence type="ECO:0000256" key="4">
    <source>
        <dbReference type="ARBA" id="ARBA00022679"/>
    </source>
</evidence>
<keyword evidence="10" id="KW-1185">Reference proteome</keyword>
<evidence type="ECO:0000256" key="2">
    <source>
        <dbReference type="ARBA" id="ARBA00010566"/>
    </source>
</evidence>
<reference evidence="9 10" key="1">
    <citation type="submission" date="2019-06" db="EMBL/GenBank/DDBJ databases">
        <title>Cerasibacillus sp. nov., isolated from maize field.</title>
        <authorList>
            <person name="Lin S.-Y."/>
            <person name="Tsai C.-F."/>
            <person name="Young C.-C."/>
        </authorList>
    </citation>
    <scope>NUCLEOTIDE SEQUENCE [LARGE SCALE GENOMIC DNA]</scope>
    <source>
        <strain evidence="9 10">CC-CFT480</strain>
    </source>
</reference>
<proteinExistence type="inferred from homology"/>
<evidence type="ECO:0000256" key="6">
    <source>
        <dbReference type="PIRNR" id="PIRNR001369"/>
    </source>
</evidence>
<comment type="catalytic activity">
    <reaction evidence="5">
        <text>oxaloacetate + acetyl-CoA + H2O = citrate + CoA + H(+)</text>
        <dbReference type="Rhea" id="RHEA:16845"/>
        <dbReference type="ChEBI" id="CHEBI:15377"/>
        <dbReference type="ChEBI" id="CHEBI:15378"/>
        <dbReference type="ChEBI" id="CHEBI:16452"/>
        <dbReference type="ChEBI" id="CHEBI:16947"/>
        <dbReference type="ChEBI" id="CHEBI:57287"/>
        <dbReference type="ChEBI" id="CHEBI:57288"/>
        <dbReference type="EC" id="2.3.3.16"/>
    </reaction>
</comment>
<dbReference type="InterPro" id="IPR002020">
    <property type="entry name" value="Citrate_synthase"/>
</dbReference>
<dbReference type="PIRSF" id="PIRSF001369">
    <property type="entry name" value="Citrate_synth"/>
    <property type="match status" value="1"/>
</dbReference>
<comment type="caution">
    <text evidence="9">The sequence shown here is derived from an EMBL/GenBank/DDBJ whole genome shotgun (WGS) entry which is preliminary data.</text>
</comment>
<evidence type="ECO:0000256" key="7">
    <source>
        <dbReference type="PIRSR" id="PIRSR001369-1"/>
    </source>
</evidence>
<dbReference type="Gene3D" id="1.10.580.10">
    <property type="entry name" value="Citrate Synthase, domain 1"/>
    <property type="match status" value="1"/>
</dbReference>
<dbReference type="InterPro" id="IPR036969">
    <property type="entry name" value="Citrate_synthase_sf"/>
</dbReference>